<dbReference type="Proteomes" id="UP000320496">
    <property type="component" value="Chromosome"/>
</dbReference>
<organism evidence="2 3">
    <name type="scientific">Maioricimonas rarisocia</name>
    <dbReference type="NCBI Taxonomy" id="2528026"/>
    <lineage>
        <taxon>Bacteria</taxon>
        <taxon>Pseudomonadati</taxon>
        <taxon>Planctomycetota</taxon>
        <taxon>Planctomycetia</taxon>
        <taxon>Planctomycetales</taxon>
        <taxon>Planctomycetaceae</taxon>
        <taxon>Maioricimonas</taxon>
    </lineage>
</organism>
<sequence length="389" mass="44412">MAVEKRAPWAPRERETSLSMSNSNRTAKRKTGRTTSAQGRRRKPRPEPVPPEIRTIRGLESQLATARQQLRIERQKRSQAESELHLAEQSLETFQQTQGSIRPRRTGRRRSVRRGSATAILCCNDWHVEGCIKPAAVDGANRFDLDIASQRIRRTWQKALYLLEFSRNISDIRELVVWLGGDLINGTIHEELEESNFLGPAEAVMFVQDHVSGGLDLLLREAGVDRLTVVTSYGNHGRSTRRRRISTGYRHSWEWLAFQNLSRHYRSASKVTFQVTEGYHNWLDIQGCDVRFHHGDAVRYAGGVGGITIPLRKKIAQWNKRRPARFDVLGHFHQFIDAWDYIVCGCLCGYDAYALEIGAEYQPPTQTFAVIDRAYGKVLTVPIFVEEST</sequence>
<reference evidence="2 3" key="1">
    <citation type="submission" date="2019-02" db="EMBL/GenBank/DDBJ databases">
        <title>Deep-cultivation of Planctomycetes and their phenomic and genomic characterization uncovers novel biology.</title>
        <authorList>
            <person name="Wiegand S."/>
            <person name="Jogler M."/>
            <person name="Boedeker C."/>
            <person name="Pinto D."/>
            <person name="Vollmers J."/>
            <person name="Rivas-Marin E."/>
            <person name="Kohn T."/>
            <person name="Peeters S.H."/>
            <person name="Heuer A."/>
            <person name="Rast P."/>
            <person name="Oberbeckmann S."/>
            <person name="Bunk B."/>
            <person name="Jeske O."/>
            <person name="Meyerdierks A."/>
            <person name="Storesund J.E."/>
            <person name="Kallscheuer N."/>
            <person name="Luecker S."/>
            <person name="Lage O.M."/>
            <person name="Pohl T."/>
            <person name="Merkel B.J."/>
            <person name="Hornburger P."/>
            <person name="Mueller R.-W."/>
            <person name="Bruemmer F."/>
            <person name="Labrenz M."/>
            <person name="Spormann A.M."/>
            <person name="Op den Camp H."/>
            <person name="Overmann J."/>
            <person name="Amann R."/>
            <person name="Jetten M.S.M."/>
            <person name="Mascher T."/>
            <person name="Medema M.H."/>
            <person name="Devos D.P."/>
            <person name="Kaster A.-K."/>
            <person name="Ovreas L."/>
            <person name="Rohde M."/>
            <person name="Galperin M.Y."/>
            <person name="Jogler C."/>
        </authorList>
    </citation>
    <scope>NUCLEOTIDE SEQUENCE [LARGE SCALE GENOMIC DNA]</scope>
    <source>
        <strain evidence="2 3">Mal4</strain>
    </source>
</reference>
<accession>A0A517ZB26</accession>
<proteinExistence type="predicted"/>
<evidence type="ECO:0000313" key="2">
    <source>
        <dbReference type="EMBL" id="QDU39705.1"/>
    </source>
</evidence>
<feature type="compositionally biased region" description="Basic and acidic residues" evidence="1">
    <location>
        <begin position="1"/>
        <end position="16"/>
    </location>
</feature>
<gene>
    <name evidence="2" type="ORF">Mal4_40510</name>
</gene>
<evidence type="ECO:0000313" key="3">
    <source>
        <dbReference type="Proteomes" id="UP000320496"/>
    </source>
</evidence>
<evidence type="ECO:0000256" key="1">
    <source>
        <dbReference type="SAM" id="MobiDB-lite"/>
    </source>
</evidence>
<feature type="region of interest" description="Disordered" evidence="1">
    <location>
        <begin position="92"/>
        <end position="112"/>
    </location>
</feature>
<dbReference type="AlphaFoldDB" id="A0A517ZB26"/>
<feature type="region of interest" description="Disordered" evidence="1">
    <location>
        <begin position="1"/>
        <end position="52"/>
    </location>
</feature>
<dbReference type="KEGG" id="mri:Mal4_40510"/>
<evidence type="ECO:0008006" key="4">
    <source>
        <dbReference type="Google" id="ProtNLM"/>
    </source>
</evidence>
<keyword evidence="3" id="KW-1185">Reference proteome</keyword>
<protein>
    <recommendedName>
        <fullName evidence="4">Calcineurin-like phosphoesterase domain-containing protein</fullName>
    </recommendedName>
</protein>
<name>A0A517ZB26_9PLAN</name>
<feature type="compositionally biased region" description="Basic residues" evidence="1">
    <location>
        <begin position="102"/>
        <end position="112"/>
    </location>
</feature>
<dbReference type="EMBL" id="CP036275">
    <property type="protein sequence ID" value="QDU39705.1"/>
    <property type="molecule type" value="Genomic_DNA"/>
</dbReference>